<dbReference type="OrthoDB" id="1099523at2"/>
<feature type="chain" id="PRO_5017334989" evidence="1">
    <location>
        <begin position="30"/>
        <end position="128"/>
    </location>
</feature>
<proteinExistence type="predicted"/>
<organism evidence="2 3">
    <name type="scientific">Bailinhaonella thermotolerans</name>
    <dbReference type="NCBI Taxonomy" id="1070861"/>
    <lineage>
        <taxon>Bacteria</taxon>
        <taxon>Bacillati</taxon>
        <taxon>Actinomycetota</taxon>
        <taxon>Actinomycetes</taxon>
        <taxon>Streptosporangiales</taxon>
        <taxon>Streptosporangiaceae</taxon>
        <taxon>Bailinhaonella</taxon>
    </lineage>
</organism>
<sequence length="128" mass="13121">MKRKLLSLAGSLVLGAGLLTTTMSAPAAAAGPCSGTHLGNWPISGGYIAVYWNSSTGKNCAATYTNKPGVKQFIGVWIDATGGGSDSDTGMFSYYAGPASVYARGKCVSFMGQVGNGPKTAYNDVYCD</sequence>
<dbReference type="Proteomes" id="UP000265768">
    <property type="component" value="Unassembled WGS sequence"/>
</dbReference>
<accession>A0A3A4AN96</accession>
<name>A0A3A4AN96_9ACTN</name>
<feature type="signal peptide" evidence="1">
    <location>
        <begin position="1"/>
        <end position="29"/>
    </location>
</feature>
<comment type="caution">
    <text evidence="2">The sequence shown here is derived from an EMBL/GenBank/DDBJ whole genome shotgun (WGS) entry which is preliminary data.</text>
</comment>
<keyword evidence="3" id="KW-1185">Reference proteome</keyword>
<evidence type="ECO:0000313" key="2">
    <source>
        <dbReference type="EMBL" id="RJL29999.1"/>
    </source>
</evidence>
<dbReference type="RefSeq" id="WP_119928777.1">
    <property type="nucleotide sequence ID" value="NZ_QZEY01000010.1"/>
</dbReference>
<evidence type="ECO:0000313" key="3">
    <source>
        <dbReference type="Proteomes" id="UP000265768"/>
    </source>
</evidence>
<gene>
    <name evidence="2" type="ORF">D5H75_23965</name>
</gene>
<keyword evidence="1" id="KW-0732">Signal</keyword>
<protein>
    <submittedName>
        <fullName evidence="2">Uncharacterized protein</fullName>
    </submittedName>
</protein>
<evidence type="ECO:0000256" key="1">
    <source>
        <dbReference type="SAM" id="SignalP"/>
    </source>
</evidence>
<reference evidence="2 3" key="1">
    <citation type="submission" date="2018-09" db="EMBL/GenBank/DDBJ databases">
        <title>YIM 75507 draft genome.</title>
        <authorList>
            <person name="Tang S."/>
            <person name="Feng Y."/>
        </authorList>
    </citation>
    <scope>NUCLEOTIDE SEQUENCE [LARGE SCALE GENOMIC DNA]</scope>
    <source>
        <strain evidence="2 3">YIM 75507</strain>
    </source>
</reference>
<dbReference type="AlphaFoldDB" id="A0A3A4AN96"/>
<dbReference type="EMBL" id="QZEY01000010">
    <property type="protein sequence ID" value="RJL29999.1"/>
    <property type="molecule type" value="Genomic_DNA"/>
</dbReference>